<protein>
    <submittedName>
        <fullName evidence="1">Uncharacterized protein</fullName>
    </submittedName>
</protein>
<evidence type="ECO:0000313" key="2">
    <source>
        <dbReference type="Proteomes" id="UP000011571"/>
    </source>
</evidence>
<dbReference type="EMBL" id="AOLJ01000017">
    <property type="protein sequence ID" value="ELZ80154.1"/>
    <property type="molecule type" value="Genomic_DNA"/>
</dbReference>
<gene>
    <name evidence="1" type="ORF">C454_11091</name>
</gene>
<accession>M0HAK4</accession>
<evidence type="ECO:0000313" key="1">
    <source>
        <dbReference type="EMBL" id="ELZ80154.1"/>
    </source>
</evidence>
<dbReference type="AlphaFoldDB" id="M0HAK4"/>
<name>M0HAK4_HALGM</name>
<comment type="caution">
    <text evidence="1">The sequence shown here is derived from an EMBL/GenBank/DDBJ whole genome shotgun (WGS) entry which is preliminary data.</text>
</comment>
<reference evidence="1 2" key="1">
    <citation type="journal article" date="2014" name="PLoS Genet.">
        <title>Phylogenetically driven sequencing of extremely halophilic archaea reveals strategies for static and dynamic osmo-response.</title>
        <authorList>
            <person name="Becker E.A."/>
            <person name="Seitzer P.M."/>
            <person name="Tritt A."/>
            <person name="Larsen D."/>
            <person name="Krusor M."/>
            <person name="Yao A.I."/>
            <person name="Wu D."/>
            <person name="Madern D."/>
            <person name="Eisen J.A."/>
            <person name="Darling A.E."/>
            <person name="Facciotti M.T."/>
        </authorList>
    </citation>
    <scope>NUCLEOTIDE SEQUENCE [LARGE SCALE GENOMIC DNA]</scope>
    <source>
        <strain evidence="2">ATCC 33959 / DSM 4427 / JCM 8863 / NBRC 102184 / NCIMB 2188 / Ma 2.38</strain>
    </source>
</reference>
<sequence length="62" mass="7153">MFRFLVVTESLHYLFANIGHYGSSSVRVGFFSKFVPEFFVELVISCISAEKILHLSDETFLF</sequence>
<proteinExistence type="predicted"/>
<organism evidence="1 2">
    <name type="scientific">Haloferax gibbonsii (strain ATCC 33959 / DSM 4427 / JCM 8863 / NBRC 102184 / NCIMB 2188 / Ma 2.38)</name>
    <dbReference type="NCBI Taxonomy" id="1227459"/>
    <lineage>
        <taxon>Archaea</taxon>
        <taxon>Methanobacteriati</taxon>
        <taxon>Methanobacteriota</taxon>
        <taxon>Stenosarchaea group</taxon>
        <taxon>Halobacteria</taxon>
        <taxon>Halobacteriales</taxon>
        <taxon>Haloferacaceae</taxon>
        <taxon>Haloferax</taxon>
    </lineage>
</organism>
<dbReference type="Proteomes" id="UP000011571">
    <property type="component" value="Unassembled WGS sequence"/>
</dbReference>
<keyword evidence="2" id="KW-1185">Reference proteome</keyword>